<dbReference type="EMBL" id="JAVIFY010000002">
    <property type="protein sequence ID" value="MDQ9090915.1"/>
    <property type="molecule type" value="Genomic_DNA"/>
</dbReference>
<dbReference type="GO" id="GO:0003677">
    <property type="term" value="F:DNA binding"/>
    <property type="evidence" value="ECO:0007669"/>
    <property type="project" value="UniProtKB-KW"/>
</dbReference>
<keyword evidence="2" id="KW-0238">DNA-binding</keyword>
<organism evidence="2 3">
    <name type="scientific">Pseudoalteromonas haloplanktis</name>
    <name type="common">Alteromonas haloplanktis</name>
    <dbReference type="NCBI Taxonomy" id="228"/>
    <lineage>
        <taxon>Bacteria</taxon>
        <taxon>Pseudomonadati</taxon>
        <taxon>Pseudomonadota</taxon>
        <taxon>Gammaproteobacteria</taxon>
        <taxon>Alteromonadales</taxon>
        <taxon>Pseudoalteromonadaceae</taxon>
        <taxon>Pseudoalteromonas</taxon>
    </lineage>
</organism>
<keyword evidence="3" id="KW-1185">Reference proteome</keyword>
<accession>A0ABU1B8R8</accession>
<reference evidence="2 3" key="1">
    <citation type="submission" date="2023-08" db="EMBL/GenBank/DDBJ databases">
        <title>Pseudoalteromonas haloplanktis LL1 genome.</title>
        <authorList>
            <person name="Wu S."/>
        </authorList>
    </citation>
    <scope>NUCLEOTIDE SEQUENCE [LARGE SCALE GENOMIC DNA]</scope>
    <source>
        <strain evidence="2 3">LL1</strain>
    </source>
</reference>
<comment type="caution">
    <text evidence="2">The sequence shown here is derived from an EMBL/GenBank/DDBJ whole genome shotgun (WGS) entry which is preliminary data.</text>
</comment>
<feature type="domain" description="Putative DNA-binding" evidence="1">
    <location>
        <begin position="7"/>
        <end position="98"/>
    </location>
</feature>
<evidence type="ECO:0000313" key="2">
    <source>
        <dbReference type="EMBL" id="MDQ9090915.1"/>
    </source>
</evidence>
<dbReference type="RefSeq" id="WP_309038520.1">
    <property type="nucleotide sequence ID" value="NZ_JAVIFY010000002.1"/>
</dbReference>
<protein>
    <submittedName>
        <fullName evidence="2">DNA-binding domain-containing protein</fullName>
    </submittedName>
</protein>
<evidence type="ECO:0000259" key="1">
    <source>
        <dbReference type="Pfam" id="PF09836"/>
    </source>
</evidence>
<sequence>MSDLASLQQQFMAMLQGQDNHLASHIVSDGQLSLSQRLAIYQNAYKLRLRAAIEQDHAQLGIYLGDQLFDKMVTEYLVKYPSNYTSLRFFADELPHYLRNNAPFNAHPILADIAYFERCLLIAFDAQEQPLLSIDELEKFTTEQWPTLQLVLHPSVQLMHFNSRAVESWQALKDKQTPPEPYCETTRYWVVARDPERRTQFVNVALPEYRILTLLKQQVNFAQLCQSCINDMPSEKIAGFLISLINQWLERGWLVTTTK</sequence>
<dbReference type="Pfam" id="PF09836">
    <property type="entry name" value="DUF2063"/>
    <property type="match status" value="1"/>
</dbReference>
<evidence type="ECO:0000313" key="3">
    <source>
        <dbReference type="Proteomes" id="UP001226574"/>
    </source>
</evidence>
<proteinExistence type="predicted"/>
<name>A0ABU1B8R8_PSEHA</name>
<dbReference type="Proteomes" id="UP001226574">
    <property type="component" value="Unassembled WGS sequence"/>
</dbReference>
<gene>
    <name evidence="2" type="ORF">RC083_04815</name>
</gene>
<dbReference type="InterPro" id="IPR018640">
    <property type="entry name" value="DUF2063"/>
</dbReference>